<keyword evidence="8" id="KW-1208">Phospholipid metabolism</keyword>
<keyword evidence="5" id="KW-0443">Lipid metabolism</keyword>
<feature type="transmembrane region" description="Helical" evidence="9">
    <location>
        <begin position="332"/>
        <end position="357"/>
    </location>
</feature>
<evidence type="ECO:0000256" key="9">
    <source>
        <dbReference type="SAM" id="Phobius"/>
    </source>
</evidence>
<dbReference type="PANTHER" id="PTHR12714:SF11">
    <property type="entry name" value="PROTEIN C-TERMINAL S-ISOPRENYLCYSTEINE CARBOXYL O-METHYLTRANSFERASE"/>
    <property type="match status" value="1"/>
</dbReference>
<dbReference type="Pfam" id="PF04191">
    <property type="entry name" value="PEMT"/>
    <property type="match status" value="1"/>
</dbReference>
<feature type="transmembrane region" description="Helical" evidence="9">
    <location>
        <begin position="174"/>
        <end position="196"/>
    </location>
</feature>
<dbReference type="GO" id="GO:0006656">
    <property type="term" value="P:phosphatidylcholine biosynthetic process"/>
    <property type="evidence" value="ECO:0007669"/>
    <property type="project" value="UniProtKB-UniPathway"/>
</dbReference>
<dbReference type="AlphaFoldDB" id="A0A1D1Y1F8"/>
<feature type="transmembrane region" description="Helical" evidence="9">
    <location>
        <begin position="137"/>
        <end position="162"/>
    </location>
</feature>
<evidence type="ECO:0000256" key="6">
    <source>
        <dbReference type="ARBA" id="ARBA00023136"/>
    </source>
</evidence>
<evidence type="ECO:0000256" key="8">
    <source>
        <dbReference type="ARBA" id="ARBA00023264"/>
    </source>
</evidence>
<keyword evidence="4 9" id="KW-1133">Transmembrane helix</keyword>
<dbReference type="GO" id="GO:0008168">
    <property type="term" value="F:methyltransferase activity"/>
    <property type="evidence" value="ECO:0007669"/>
    <property type="project" value="UniProtKB-KW"/>
</dbReference>
<evidence type="ECO:0000256" key="1">
    <source>
        <dbReference type="ARBA" id="ARBA00004127"/>
    </source>
</evidence>
<keyword evidence="10" id="KW-0489">Methyltransferase</keyword>
<feature type="transmembrane region" description="Helical" evidence="9">
    <location>
        <begin position="202"/>
        <end position="221"/>
    </location>
</feature>
<comment type="subcellular location">
    <subcellularLocation>
        <location evidence="1">Endomembrane system</location>
        <topology evidence="1">Multi-pass membrane protein</topology>
    </subcellularLocation>
</comment>
<evidence type="ECO:0000256" key="5">
    <source>
        <dbReference type="ARBA" id="ARBA00023098"/>
    </source>
</evidence>
<keyword evidence="3 9" id="KW-0812">Transmembrane</keyword>
<sequence>MATATLLLACPPLPLSPPHVLGSGTRPAFPLPSPPTLPATCGGGISLRPNSKHLLPFPTRPTCRPLNRAALRSFSHSSAPHETKTLPAPFSSFALPSFLSAGLSQVTPLTVCKWAAVVCFAVAAGKKVVGLLLNPFFWVYFSWTWLFWPWVLAVAVGVFGLCCLRKHAAGDASVFEQLAVVTSAILWLTLVPPAHFNGYLEGWPIAFFFVYHYFFFFESTVRRRLYGDLQPRSHDPKWDVRLPAASRIAFAALVLVGHWVAAWEGPELHLVPGGWVNVGTWALIVVTIFMRYHSILYLAKYSEKVAVPTAVVQFGPYRWVRHPIYASTMLLFSAYCIALRAPFSFLFLLVTCLVYYGQKAQLEEKLMVETFGQRYTEYTSKVKYKLVPLLY</sequence>
<proteinExistence type="predicted"/>
<keyword evidence="7" id="KW-0594">Phospholipid biosynthesis</keyword>
<protein>
    <submittedName>
        <fullName evidence="10">Protein-S-isoprenylcysteine O-methyltransferase</fullName>
    </submittedName>
</protein>
<accession>A0A1D1Y1F8</accession>
<keyword evidence="2" id="KW-0444">Lipid biosynthesis</keyword>
<evidence type="ECO:0000256" key="7">
    <source>
        <dbReference type="ARBA" id="ARBA00023209"/>
    </source>
</evidence>
<gene>
    <name evidence="10" type="primary">icmt-1_2</name>
    <name evidence="10" type="ORF">g.49077</name>
</gene>
<evidence type="ECO:0000256" key="2">
    <source>
        <dbReference type="ARBA" id="ARBA00022516"/>
    </source>
</evidence>
<keyword evidence="6 9" id="KW-0472">Membrane</keyword>
<dbReference type="Gene3D" id="1.20.120.1630">
    <property type="match status" value="1"/>
</dbReference>
<dbReference type="UniPathway" id="UPA00753"/>
<evidence type="ECO:0000256" key="4">
    <source>
        <dbReference type="ARBA" id="ARBA00022989"/>
    </source>
</evidence>
<dbReference type="EMBL" id="GDJX01019472">
    <property type="protein sequence ID" value="JAT48464.1"/>
    <property type="molecule type" value="Transcribed_RNA"/>
</dbReference>
<feature type="transmembrane region" description="Helical" evidence="9">
    <location>
        <begin position="274"/>
        <end position="292"/>
    </location>
</feature>
<reference evidence="10" key="1">
    <citation type="submission" date="2015-07" db="EMBL/GenBank/DDBJ databases">
        <title>Transcriptome Assembly of Anthurium amnicola.</title>
        <authorList>
            <person name="Suzuki J."/>
        </authorList>
    </citation>
    <scope>NUCLEOTIDE SEQUENCE</scope>
</reference>
<dbReference type="GO" id="GO:0032259">
    <property type="term" value="P:methylation"/>
    <property type="evidence" value="ECO:0007669"/>
    <property type="project" value="UniProtKB-KW"/>
</dbReference>
<evidence type="ECO:0000256" key="3">
    <source>
        <dbReference type="ARBA" id="ARBA00022692"/>
    </source>
</evidence>
<dbReference type="InterPro" id="IPR007318">
    <property type="entry name" value="Phopholipid_MeTrfase"/>
</dbReference>
<feature type="transmembrane region" description="Helical" evidence="9">
    <location>
        <begin position="242"/>
        <end position="262"/>
    </location>
</feature>
<name>A0A1D1Y1F8_9ARAE</name>
<evidence type="ECO:0000313" key="10">
    <source>
        <dbReference type="EMBL" id="JAT48464.1"/>
    </source>
</evidence>
<keyword evidence="10" id="KW-0808">Transferase</keyword>
<dbReference type="GO" id="GO:0012505">
    <property type="term" value="C:endomembrane system"/>
    <property type="evidence" value="ECO:0007669"/>
    <property type="project" value="UniProtKB-SubCell"/>
</dbReference>
<organism evidence="10">
    <name type="scientific">Anthurium amnicola</name>
    <dbReference type="NCBI Taxonomy" id="1678845"/>
    <lineage>
        <taxon>Eukaryota</taxon>
        <taxon>Viridiplantae</taxon>
        <taxon>Streptophyta</taxon>
        <taxon>Embryophyta</taxon>
        <taxon>Tracheophyta</taxon>
        <taxon>Spermatophyta</taxon>
        <taxon>Magnoliopsida</taxon>
        <taxon>Liliopsida</taxon>
        <taxon>Araceae</taxon>
        <taxon>Pothoideae</taxon>
        <taxon>Potheae</taxon>
        <taxon>Anthurium</taxon>
    </lineage>
</organism>
<dbReference type="PANTHER" id="PTHR12714">
    <property type="entry name" value="PROTEIN-S ISOPRENYLCYSTEINE O-METHYLTRANSFERASE"/>
    <property type="match status" value="1"/>
</dbReference>